<feature type="chain" id="PRO_5014944126" evidence="2">
    <location>
        <begin position="19"/>
        <end position="366"/>
    </location>
</feature>
<name>A0A2N5UK13_9BASI</name>
<feature type="signal peptide" evidence="2">
    <location>
        <begin position="1"/>
        <end position="18"/>
    </location>
</feature>
<feature type="region of interest" description="Disordered" evidence="1">
    <location>
        <begin position="57"/>
        <end position="147"/>
    </location>
</feature>
<protein>
    <submittedName>
        <fullName evidence="3">Uncharacterized protein</fullName>
    </submittedName>
</protein>
<gene>
    <name evidence="3" type="ORF">PCASD_10015</name>
</gene>
<proteinExistence type="predicted"/>
<organism evidence="3 4">
    <name type="scientific">Puccinia coronata f. sp. avenae</name>
    <dbReference type="NCBI Taxonomy" id="200324"/>
    <lineage>
        <taxon>Eukaryota</taxon>
        <taxon>Fungi</taxon>
        <taxon>Dikarya</taxon>
        <taxon>Basidiomycota</taxon>
        <taxon>Pucciniomycotina</taxon>
        <taxon>Pucciniomycetes</taxon>
        <taxon>Pucciniales</taxon>
        <taxon>Pucciniaceae</taxon>
        <taxon>Puccinia</taxon>
    </lineage>
</organism>
<comment type="caution">
    <text evidence="3">The sequence shown here is derived from an EMBL/GenBank/DDBJ whole genome shotgun (WGS) entry which is preliminary data.</text>
</comment>
<evidence type="ECO:0000313" key="4">
    <source>
        <dbReference type="Proteomes" id="UP000235392"/>
    </source>
</evidence>
<dbReference type="EMBL" id="PGCI01000135">
    <property type="protein sequence ID" value="PLW37956.1"/>
    <property type="molecule type" value="Genomic_DNA"/>
</dbReference>
<evidence type="ECO:0000256" key="1">
    <source>
        <dbReference type="SAM" id="MobiDB-lite"/>
    </source>
</evidence>
<evidence type="ECO:0000313" key="3">
    <source>
        <dbReference type="EMBL" id="PLW37956.1"/>
    </source>
</evidence>
<feature type="compositionally biased region" description="Polar residues" evidence="1">
    <location>
        <begin position="58"/>
        <end position="72"/>
    </location>
</feature>
<dbReference type="Proteomes" id="UP000235392">
    <property type="component" value="Unassembled WGS sequence"/>
</dbReference>
<accession>A0A2N5UK13</accession>
<dbReference type="AlphaFoldDB" id="A0A2N5UK13"/>
<keyword evidence="2" id="KW-0732">Signal</keyword>
<sequence length="366" mass="39772">MISTTLITALLLASAANALESYDTQPQREASYLSPQANYGLKNAPNAVVPASHPVASTGLTQTHTTPSNDNTGDSRDANPSRSSGSHKNGKLAKRQFQQAGPGSEHNAADPRPQDGGMAPTNSSQWGGPAMPAGAQMNNSQPGGPVMPAGAMRVAQTNASQWGGPAMPAGPQMNYSQPGGPVMPAVNRAVRSCHQVESEWPKRTLVNRTVRSCQEVLSIKELQVLITVWLHLLEKMLRDDRNLNTPPVFKLETLQLLLDAKRAEWPKRSTVNRELRSWQQVLSNKELLVHIPVWLLPPQKIPMDNRFILNTLPVFKLEPTSARFPHGASPLTATHLPHAKLYINTAPKKHSDADTSDPQLIACQPI</sequence>
<evidence type="ECO:0000256" key="2">
    <source>
        <dbReference type="SAM" id="SignalP"/>
    </source>
</evidence>
<reference evidence="3 4" key="1">
    <citation type="submission" date="2017-11" db="EMBL/GenBank/DDBJ databases">
        <title>De novo assembly and phasing of dikaryotic genomes from two isolates of Puccinia coronata f. sp. avenae, the causal agent of oat crown rust.</title>
        <authorList>
            <person name="Miller M.E."/>
            <person name="Zhang Y."/>
            <person name="Omidvar V."/>
            <person name="Sperschneider J."/>
            <person name="Schwessinger B."/>
            <person name="Raley C."/>
            <person name="Palmer J.M."/>
            <person name="Garnica D."/>
            <person name="Upadhyaya N."/>
            <person name="Rathjen J."/>
            <person name="Taylor J.M."/>
            <person name="Park R.F."/>
            <person name="Dodds P.N."/>
            <person name="Hirsch C.D."/>
            <person name="Kianian S.F."/>
            <person name="Figueroa M."/>
        </authorList>
    </citation>
    <scope>NUCLEOTIDE SEQUENCE [LARGE SCALE GENOMIC DNA]</scope>
    <source>
        <strain evidence="3">12SD80</strain>
    </source>
</reference>